<dbReference type="STRING" id="388413.ALPR1_14429"/>
<dbReference type="OrthoDB" id="1523584at2"/>
<name>A3I037_9BACT</name>
<evidence type="ECO:0008006" key="3">
    <source>
        <dbReference type="Google" id="ProtNLM"/>
    </source>
</evidence>
<evidence type="ECO:0000313" key="1">
    <source>
        <dbReference type="EMBL" id="EAZ79833.1"/>
    </source>
</evidence>
<organism evidence="1 2">
    <name type="scientific">Algoriphagus machipongonensis</name>
    <dbReference type="NCBI Taxonomy" id="388413"/>
    <lineage>
        <taxon>Bacteria</taxon>
        <taxon>Pseudomonadati</taxon>
        <taxon>Bacteroidota</taxon>
        <taxon>Cytophagia</taxon>
        <taxon>Cytophagales</taxon>
        <taxon>Cyclobacteriaceae</taxon>
        <taxon>Algoriphagus</taxon>
    </lineage>
</organism>
<keyword evidence="2" id="KW-1185">Reference proteome</keyword>
<dbReference type="HOGENOM" id="CLU_036812_0_0_10"/>
<dbReference type="RefSeq" id="WP_008201537.1">
    <property type="nucleotide sequence ID" value="NZ_CM001023.1"/>
</dbReference>
<reference evidence="1 2" key="1">
    <citation type="journal article" date="2011" name="J. Bacteriol.">
        <title>Complete genome sequence of Algoriphagus sp. PR1, bacterial prey of a colony-forming choanoflagellate.</title>
        <authorList>
            <person name="Alegado R.A."/>
            <person name="Ferriera S."/>
            <person name="Nusbaum C."/>
            <person name="Young S.K."/>
            <person name="Zeng Q."/>
            <person name="Imamovic A."/>
            <person name="Fairclough S.R."/>
            <person name="King N."/>
        </authorList>
    </citation>
    <scope>NUCLEOTIDE SEQUENCE [LARGE SCALE GENOMIC DNA]</scope>
    <source>
        <strain evidence="1 2">PR1</strain>
    </source>
</reference>
<comment type="caution">
    <text evidence="1">The sequence shown here is derived from an EMBL/GenBank/DDBJ whole genome shotgun (WGS) entry which is preliminary data.</text>
</comment>
<dbReference type="Proteomes" id="UP000003919">
    <property type="component" value="Chromosome"/>
</dbReference>
<evidence type="ECO:0000313" key="2">
    <source>
        <dbReference type="Proteomes" id="UP000003919"/>
    </source>
</evidence>
<accession>A3I037</accession>
<dbReference type="AlphaFoldDB" id="A3I037"/>
<dbReference type="EMBL" id="AAXU02000001">
    <property type="protein sequence ID" value="EAZ79833.1"/>
    <property type="molecule type" value="Genomic_DNA"/>
</dbReference>
<dbReference type="eggNOG" id="COG3266">
    <property type="taxonomic scope" value="Bacteria"/>
</dbReference>
<gene>
    <name evidence="1" type="ORF">ALPR1_14429</name>
</gene>
<protein>
    <recommendedName>
        <fullName evidence="3">Outer membrane protein beta-barrel domain-containing protein</fullName>
    </recommendedName>
</protein>
<proteinExistence type="predicted"/>
<dbReference type="EMBL" id="CM001023">
    <property type="protein sequence ID" value="EAZ79833.1"/>
    <property type="molecule type" value="Genomic_DNA"/>
</dbReference>
<sequence>MSEKPFDKSDKELDDLLKEIVEKADIPFSEGDWNDMQARLDDDSNKPGGWNAKGLLLGGILLIGGLLGYFLLNAEDASENTLLGKSNIESTSYIEKSKEEITKLNPKQSDEQVKESFVTKLAISDVTISNPDEAYEKENKSNEPSQSGLYYGLKTPLNVQSLPNFARTTSFGLMKNEQVIQKQLEAFDISQREVQTAFNKKNKEKFGGVFNISAQVAPDLSGIKMDQMERVGNAFGIGVEYFIKPKISLNSGLFYSYKPYSGTNGYETAYGQTPPSYVLGVCDILDIPINLRVYPFEDKVQRIFGSVGVSSYLMLKEHYELTYEDGSGYPYYDEINVRNKNNHFFGVANFSIGYERKLGKQLSIQVEPYYKVPFQGVGEGNVSLKSTGIFVGLKFYPKAAN</sequence>